<evidence type="ECO:0000256" key="5">
    <source>
        <dbReference type="SAM" id="Phobius"/>
    </source>
</evidence>
<dbReference type="InterPro" id="IPR036291">
    <property type="entry name" value="NAD(P)-bd_dom_sf"/>
</dbReference>
<evidence type="ECO:0000313" key="6">
    <source>
        <dbReference type="EMBL" id="PYI36722.1"/>
    </source>
</evidence>
<organism evidence="6 7">
    <name type="scientific">Aspergillus indologenus CBS 114.80</name>
    <dbReference type="NCBI Taxonomy" id="1450541"/>
    <lineage>
        <taxon>Eukaryota</taxon>
        <taxon>Fungi</taxon>
        <taxon>Dikarya</taxon>
        <taxon>Ascomycota</taxon>
        <taxon>Pezizomycotina</taxon>
        <taxon>Eurotiomycetes</taxon>
        <taxon>Eurotiomycetidae</taxon>
        <taxon>Eurotiales</taxon>
        <taxon>Aspergillaceae</taxon>
        <taxon>Aspergillus</taxon>
        <taxon>Aspergillus subgen. Circumdati</taxon>
    </lineage>
</organism>
<dbReference type="PRINTS" id="PR00081">
    <property type="entry name" value="GDHRDH"/>
</dbReference>
<dbReference type="Gene3D" id="3.40.50.720">
    <property type="entry name" value="NAD(P)-binding Rossmann-like Domain"/>
    <property type="match status" value="1"/>
</dbReference>
<feature type="region of interest" description="Disordered" evidence="4">
    <location>
        <begin position="372"/>
        <end position="415"/>
    </location>
</feature>
<evidence type="ECO:0000256" key="4">
    <source>
        <dbReference type="SAM" id="MobiDB-lite"/>
    </source>
</evidence>
<dbReference type="EMBL" id="KZ825463">
    <property type="protein sequence ID" value="PYI36722.1"/>
    <property type="molecule type" value="Genomic_DNA"/>
</dbReference>
<keyword evidence="7" id="KW-1185">Reference proteome</keyword>
<dbReference type="PANTHER" id="PTHR24320">
    <property type="entry name" value="RETINOL DEHYDROGENASE"/>
    <property type="match status" value="1"/>
</dbReference>
<protein>
    <submittedName>
        <fullName evidence="6">Dehydrogenase with different specificitie</fullName>
    </submittedName>
</protein>
<reference evidence="6 7" key="1">
    <citation type="submission" date="2018-02" db="EMBL/GenBank/DDBJ databases">
        <title>The genomes of Aspergillus section Nigri reveals drivers in fungal speciation.</title>
        <authorList>
            <consortium name="DOE Joint Genome Institute"/>
            <person name="Vesth T.C."/>
            <person name="Nybo J."/>
            <person name="Theobald S."/>
            <person name="Brandl J."/>
            <person name="Frisvad J.C."/>
            <person name="Nielsen K.F."/>
            <person name="Lyhne E.K."/>
            <person name="Kogle M.E."/>
            <person name="Kuo A."/>
            <person name="Riley R."/>
            <person name="Clum A."/>
            <person name="Nolan M."/>
            <person name="Lipzen A."/>
            <person name="Salamov A."/>
            <person name="Henrissat B."/>
            <person name="Wiebenga A."/>
            <person name="De vries R.P."/>
            <person name="Grigoriev I.V."/>
            <person name="Mortensen U.H."/>
            <person name="Andersen M.R."/>
            <person name="Baker S.E."/>
        </authorList>
    </citation>
    <scope>NUCLEOTIDE SEQUENCE [LARGE SCALE GENOMIC DNA]</scope>
    <source>
        <strain evidence="6 7">CBS 114.80</strain>
    </source>
</reference>
<name>A0A2V5IMX3_9EURO</name>
<keyword evidence="5" id="KW-0812">Transmembrane</keyword>
<dbReference type="InterPro" id="IPR002347">
    <property type="entry name" value="SDR_fam"/>
</dbReference>
<proteinExistence type="inferred from homology"/>
<gene>
    <name evidence="6" type="ORF">BP00DRAFT_385546</name>
</gene>
<dbReference type="PANTHER" id="PTHR24320:SF285">
    <property type="entry name" value="RETINOL DEHYDROGENASE 14"/>
    <property type="match status" value="1"/>
</dbReference>
<evidence type="ECO:0000313" key="7">
    <source>
        <dbReference type="Proteomes" id="UP000248817"/>
    </source>
</evidence>
<dbReference type="SUPFAM" id="SSF51735">
    <property type="entry name" value="NAD(P)-binding Rossmann-fold domains"/>
    <property type="match status" value="1"/>
</dbReference>
<dbReference type="Pfam" id="PF00106">
    <property type="entry name" value="adh_short"/>
    <property type="match status" value="1"/>
</dbReference>
<feature type="transmembrane region" description="Helical" evidence="5">
    <location>
        <begin position="281"/>
        <end position="303"/>
    </location>
</feature>
<evidence type="ECO:0000256" key="3">
    <source>
        <dbReference type="ARBA" id="ARBA00023002"/>
    </source>
</evidence>
<keyword evidence="2" id="KW-0521">NADP</keyword>
<feature type="compositionally biased region" description="Basic and acidic residues" evidence="4">
    <location>
        <begin position="372"/>
        <end position="387"/>
    </location>
</feature>
<dbReference type="AlphaFoldDB" id="A0A2V5IMX3"/>
<keyword evidence="3" id="KW-0560">Oxidoreductase</keyword>
<comment type="similarity">
    <text evidence="1">Belongs to the short-chain dehydrogenases/reductases (SDR) family.</text>
</comment>
<dbReference type="GO" id="GO:0016491">
    <property type="term" value="F:oxidoreductase activity"/>
    <property type="evidence" value="ECO:0007669"/>
    <property type="project" value="UniProtKB-KW"/>
</dbReference>
<keyword evidence="5" id="KW-1133">Transmembrane helix</keyword>
<dbReference type="Proteomes" id="UP000248817">
    <property type="component" value="Unassembled WGS sequence"/>
</dbReference>
<evidence type="ECO:0000256" key="2">
    <source>
        <dbReference type="ARBA" id="ARBA00022857"/>
    </source>
</evidence>
<keyword evidence="5" id="KW-0472">Membrane</keyword>
<evidence type="ECO:0000256" key="1">
    <source>
        <dbReference type="ARBA" id="ARBA00006484"/>
    </source>
</evidence>
<sequence>MPIPLIVQGVTEGVSSIPFAWTILKLTPWVLVIAVLKFYFGGARNASERVMHSKVVMITGGTSGIGAQITQALAARGAQIILLTQHAPSDVFLVDYIEDLRRTTDNQLIYAEQVDLASLHSIRTFATQWIDNVTPRRLDLVILCASTTPPPAQKPLTADGLDEEWQVNYLANFHLLSILSPALRAQPAHRDVRVIVAGCASSYIRAGGFDLRKTKKSSAQTKKPPQRPESLFGLSKLALMVFAHSFQRHLNAFQRPDGQPPATRVIMVDPGFTRTPGMRRWMTGGSLWGLLAYLITWPVWWLVLKSPQQGAQSFLYAAMEARYGRDEGGWMIKECREVDVARREIRDEAAGKLLWEFSEKMIEVKEKESAVQRAVARKEAEQKEAAAEQKAAPKTQTPGSRRSRKGNGSGEGSGK</sequence>
<feature type="transmembrane region" description="Helical" evidence="5">
    <location>
        <begin position="20"/>
        <end position="40"/>
    </location>
</feature>
<accession>A0A2V5IMX3</accession>